<evidence type="ECO:0000313" key="2">
    <source>
        <dbReference type="EMBL" id="RLN75751.1"/>
    </source>
</evidence>
<dbReference type="Proteomes" id="UP000285883">
    <property type="component" value="Unassembled WGS sequence"/>
</dbReference>
<reference evidence="3 4" key="1">
    <citation type="submission" date="2018-07" db="EMBL/GenBank/DDBJ databases">
        <title>Genome sequencing of oomycete isolates from Chile give support for New Zealand origin for Phytophthora kernoviae and make available the first Nothophytophthora sp. genome.</title>
        <authorList>
            <person name="Studholme D.J."/>
            <person name="Sanfuentes E."/>
            <person name="Panda P."/>
            <person name="Hill R."/>
            <person name="Sambles C."/>
            <person name="Grant M."/>
            <person name="Williams N.M."/>
            <person name="Mcdougal R.L."/>
        </authorList>
    </citation>
    <scope>NUCLEOTIDE SEQUENCE [LARGE SCALE GENOMIC DNA]</scope>
    <source>
        <strain evidence="1">Chile2</strain>
        <strain evidence="2">Chile4</strain>
    </source>
</reference>
<protein>
    <submittedName>
        <fullName evidence="1">Uncharacterized protein</fullName>
    </submittedName>
</protein>
<dbReference type="EMBL" id="MBDN02000385">
    <property type="protein sequence ID" value="RLN75751.1"/>
    <property type="molecule type" value="Genomic_DNA"/>
</dbReference>
<proteinExistence type="predicted"/>
<dbReference type="EMBL" id="MAYM02000195">
    <property type="protein sequence ID" value="RLN45257.1"/>
    <property type="molecule type" value="Genomic_DNA"/>
</dbReference>
<comment type="caution">
    <text evidence="1">The sequence shown here is derived from an EMBL/GenBank/DDBJ whole genome shotgun (WGS) entry which is preliminary data.</text>
</comment>
<dbReference type="Proteomes" id="UP000285624">
    <property type="component" value="Unassembled WGS sequence"/>
</dbReference>
<evidence type="ECO:0000313" key="3">
    <source>
        <dbReference type="Proteomes" id="UP000285624"/>
    </source>
</evidence>
<accession>A0A3R7K1K1</accession>
<dbReference type="AlphaFoldDB" id="A0A3R7K1K1"/>
<sequence length="85" mass="9545">MMASKFNINSCFESGEKAALVIYYAMKRYIEADLPRRAHNVNPDMVALLQYDLTSMALKLDDFDDIDDVFKEAVALITPLTPAPS</sequence>
<evidence type="ECO:0000313" key="4">
    <source>
        <dbReference type="Proteomes" id="UP000285883"/>
    </source>
</evidence>
<name>A0A3R7K1K1_9STRA</name>
<gene>
    <name evidence="1" type="ORF">BBI17_008015</name>
    <name evidence="2" type="ORF">BBO99_00008098</name>
</gene>
<keyword evidence="3" id="KW-1185">Reference proteome</keyword>
<evidence type="ECO:0000313" key="1">
    <source>
        <dbReference type="EMBL" id="RLN45257.1"/>
    </source>
</evidence>
<organism evidence="1 4">
    <name type="scientific">Phytophthora kernoviae</name>
    <dbReference type="NCBI Taxonomy" id="325452"/>
    <lineage>
        <taxon>Eukaryota</taxon>
        <taxon>Sar</taxon>
        <taxon>Stramenopiles</taxon>
        <taxon>Oomycota</taxon>
        <taxon>Peronosporomycetes</taxon>
        <taxon>Peronosporales</taxon>
        <taxon>Peronosporaceae</taxon>
        <taxon>Phytophthora</taxon>
    </lineage>
</organism>